<dbReference type="RefSeq" id="WP_167034863.1">
    <property type="nucleotide sequence ID" value="NZ_CP050177.1"/>
</dbReference>
<evidence type="ECO:0000259" key="6">
    <source>
        <dbReference type="PROSITE" id="PS50932"/>
    </source>
</evidence>
<evidence type="ECO:0000256" key="2">
    <source>
        <dbReference type="ARBA" id="ARBA00023015"/>
    </source>
</evidence>
<dbReference type="Pfam" id="PF00356">
    <property type="entry name" value="LacI"/>
    <property type="match status" value="1"/>
</dbReference>
<proteinExistence type="predicted"/>
<keyword evidence="2" id="KW-0805">Transcription regulation</keyword>
<dbReference type="GO" id="GO:0003700">
    <property type="term" value="F:DNA-binding transcription factor activity"/>
    <property type="evidence" value="ECO:0007669"/>
    <property type="project" value="TreeGrafter"/>
</dbReference>
<dbReference type="Pfam" id="PF13377">
    <property type="entry name" value="Peripla_BP_3"/>
    <property type="match status" value="1"/>
</dbReference>
<dbReference type="InterPro" id="IPR000843">
    <property type="entry name" value="HTH_LacI"/>
</dbReference>
<name>A0A6G9H779_9ACTN</name>
<dbReference type="SUPFAM" id="SSF47413">
    <property type="entry name" value="lambda repressor-like DNA-binding domains"/>
    <property type="match status" value="1"/>
</dbReference>
<dbReference type="SMART" id="SM00354">
    <property type="entry name" value="HTH_LACI"/>
    <property type="match status" value="1"/>
</dbReference>
<dbReference type="SUPFAM" id="SSF53822">
    <property type="entry name" value="Periplasmic binding protein-like I"/>
    <property type="match status" value="1"/>
</dbReference>
<dbReference type="CDD" id="cd06267">
    <property type="entry name" value="PBP1_LacI_sugar_binding-like"/>
    <property type="match status" value="1"/>
</dbReference>
<protein>
    <submittedName>
        <fullName evidence="7">LacI family transcriptional regulator</fullName>
    </submittedName>
</protein>
<feature type="region of interest" description="Disordered" evidence="5">
    <location>
        <begin position="1"/>
        <end position="25"/>
    </location>
</feature>
<dbReference type="GO" id="GO:0000976">
    <property type="term" value="F:transcription cis-regulatory region binding"/>
    <property type="evidence" value="ECO:0007669"/>
    <property type="project" value="TreeGrafter"/>
</dbReference>
<dbReference type="Gene3D" id="3.40.50.2300">
    <property type="match status" value="2"/>
</dbReference>
<dbReference type="CDD" id="cd01392">
    <property type="entry name" value="HTH_LacI"/>
    <property type="match status" value="1"/>
</dbReference>
<evidence type="ECO:0000256" key="3">
    <source>
        <dbReference type="ARBA" id="ARBA00023125"/>
    </source>
</evidence>
<reference evidence="7 8" key="1">
    <citation type="submission" date="2020-03" db="EMBL/GenBank/DDBJ databases">
        <title>A novel species.</title>
        <authorList>
            <person name="Gao J."/>
        </authorList>
    </citation>
    <scope>NUCLEOTIDE SEQUENCE [LARGE SCALE GENOMIC DNA]</scope>
    <source>
        <strain evidence="7 8">QMT-12</strain>
    </source>
</reference>
<keyword evidence="4" id="KW-0804">Transcription</keyword>
<dbReference type="InterPro" id="IPR028082">
    <property type="entry name" value="Peripla_BP_I"/>
</dbReference>
<accession>A0A6G9H779</accession>
<keyword evidence="1" id="KW-0678">Repressor</keyword>
<sequence length="353" mass="37259">MAETGDTPKEAPGQTGLPTDRPKGPATISDVAARAGVSKTTVSHVLSGRRPVSEATRRKVTRAVEEMGFQQNFFALGLSGRRSQTVALVVQDLTNPFYPALARGLQQAVGGRDYVVLLADVGAGTPSIETFLNEAVQRRVDGVVVAAVDVPDKLLEPLLASGARVVTVGSPRHGTSTDVVSSDDERIAADAVAHLYAQGHRNLGIISGPVRVAPGSARLDGYRQALRDHGLRPLRAAEAVGDWTRDSGAKAMQQLMDLERRPTAVFCANDLMAIGALDTARSLRLSVPSDVAVVGVDDIDAAGLVSPSLTTVRVPAQEIGRVAGELLLARIDTPSATPRRVLVQHHLVHRESA</sequence>
<dbReference type="InterPro" id="IPR010982">
    <property type="entry name" value="Lambda_DNA-bd_dom_sf"/>
</dbReference>
<dbReference type="Proteomes" id="UP000501179">
    <property type="component" value="Chromosome"/>
</dbReference>
<dbReference type="KEGG" id="slia:HA039_30765"/>
<dbReference type="PROSITE" id="PS50932">
    <property type="entry name" value="HTH_LACI_2"/>
    <property type="match status" value="1"/>
</dbReference>
<dbReference type="EMBL" id="CP050177">
    <property type="protein sequence ID" value="QIQ06109.1"/>
    <property type="molecule type" value="Genomic_DNA"/>
</dbReference>
<dbReference type="Gene3D" id="1.10.260.40">
    <property type="entry name" value="lambda repressor-like DNA-binding domains"/>
    <property type="match status" value="1"/>
</dbReference>
<keyword evidence="8" id="KW-1185">Reference proteome</keyword>
<keyword evidence="3" id="KW-0238">DNA-binding</keyword>
<evidence type="ECO:0000256" key="5">
    <source>
        <dbReference type="SAM" id="MobiDB-lite"/>
    </source>
</evidence>
<dbReference type="PANTHER" id="PTHR30146:SF148">
    <property type="entry name" value="HTH-TYPE TRANSCRIPTIONAL REPRESSOR PURR-RELATED"/>
    <property type="match status" value="1"/>
</dbReference>
<feature type="domain" description="HTH lacI-type" evidence="6">
    <location>
        <begin position="26"/>
        <end position="80"/>
    </location>
</feature>
<dbReference type="PROSITE" id="PS00356">
    <property type="entry name" value="HTH_LACI_1"/>
    <property type="match status" value="1"/>
</dbReference>
<evidence type="ECO:0000313" key="7">
    <source>
        <dbReference type="EMBL" id="QIQ06109.1"/>
    </source>
</evidence>
<dbReference type="InterPro" id="IPR046335">
    <property type="entry name" value="LacI/GalR-like_sensor"/>
</dbReference>
<dbReference type="PANTHER" id="PTHR30146">
    <property type="entry name" value="LACI-RELATED TRANSCRIPTIONAL REPRESSOR"/>
    <property type="match status" value="1"/>
</dbReference>
<dbReference type="AlphaFoldDB" id="A0A6G9H779"/>
<evidence type="ECO:0000313" key="8">
    <source>
        <dbReference type="Proteomes" id="UP000501179"/>
    </source>
</evidence>
<gene>
    <name evidence="7" type="ORF">HA039_30765</name>
</gene>
<evidence type="ECO:0000256" key="1">
    <source>
        <dbReference type="ARBA" id="ARBA00022491"/>
    </source>
</evidence>
<evidence type="ECO:0000256" key="4">
    <source>
        <dbReference type="ARBA" id="ARBA00023163"/>
    </source>
</evidence>
<organism evidence="7 8">
    <name type="scientific">Streptomyces liangshanensis</name>
    <dbReference type="NCBI Taxonomy" id="2717324"/>
    <lineage>
        <taxon>Bacteria</taxon>
        <taxon>Bacillati</taxon>
        <taxon>Actinomycetota</taxon>
        <taxon>Actinomycetes</taxon>
        <taxon>Kitasatosporales</taxon>
        <taxon>Streptomycetaceae</taxon>
        <taxon>Streptomyces</taxon>
    </lineage>
</organism>